<dbReference type="EMBL" id="JAUSTQ010000001">
    <property type="protein sequence ID" value="MDQ0158434.1"/>
    <property type="molecule type" value="Genomic_DNA"/>
</dbReference>
<gene>
    <name evidence="2" type="ORF">J2S77_000384</name>
</gene>
<name>A0ABT9VBY8_9BACI</name>
<evidence type="ECO:0000313" key="3">
    <source>
        <dbReference type="Proteomes" id="UP001224359"/>
    </source>
</evidence>
<comment type="caution">
    <text evidence="2">The sequence shown here is derived from an EMBL/GenBank/DDBJ whole genome shotgun (WGS) entry which is preliminary data.</text>
</comment>
<proteinExistence type="predicted"/>
<dbReference type="Proteomes" id="UP001224359">
    <property type="component" value="Unassembled WGS sequence"/>
</dbReference>
<evidence type="ECO:0000313" key="2">
    <source>
        <dbReference type="EMBL" id="MDQ0158434.1"/>
    </source>
</evidence>
<dbReference type="PANTHER" id="PTHR47739">
    <property type="entry name" value="TRNA1(VAL) (ADENINE(37)-N6)-METHYLTRANSFERASE"/>
    <property type="match status" value="1"/>
</dbReference>
<evidence type="ECO:0000259" key="1">
    <source>
        <dbReference type="Pfam" id="PF05175"/>
    </source>
</evidence>
<feature type="domain" description="Methyltransferase small" evidence="1">
    <location>
        <begin position="35"/>
        <end position="137"/>
    </location>
</feature>
<sequence>MVELKGDERIDFLFTDDERQVIQSPSAFAFSADAVLLADFTYLPIKRGRVMDLCTGNGVIPLYLSKRSNASIYGVEIQERLYDMALRNVKLNELEDHIEMIHGDLREVSKQYNQQFDVVTCNPPYFKTASKEKQNNNDYLTIARHEIYGGLTDVLQACSRLVKSGGKVSMVHRPNRLVEIMTLAETYKLAIKRLKFVHAKPSRDATMVLIEFLKDGKSDIKVEPPFYIHQENGAYTDAMKAILHG</sequence>
<dbReference type="Pfam" id="PF05175">
    <property type="entry name" value="MTS"/>
    <property type="match status" value="1"/>
</dbReference>
<accession>A0ABT9VBY8</accession>
<keyword evidence="3" id="KW-1185">Reference proteome</keyword>
<dbReference type="InterPro" id="IPR050210">
    <property type="entry name" value="tRNA_Adenine-N(6)_MTase"/>
</dbReference>
<dbReference type="CDD" id="cd02440">
    <property type="entry name" value="AdoMet_MTases"/>
    <property type="match status" value="1"/>
</dbReference>
<organism evidence="2 3">
    <name type="scientific">Alkalibacillus salilacus</name>
    <dbReference type="NCBI Taxonomy" id="284582"/>
    <lineage>
        <taxon>Bacteria</taxon>
        <taxon>Bacillati</taxon>
        <taxon>Bacillota</taxon>
        <taxon>Bacilli</taxon>
        <taxon>Bacillales</taxon>
        <taxon>Bacillaceae</taxon>
        <taxon>Alkalibacillus</taxon>
    </lineage>
</organism>
<protein>
    <submittedName>
        <fullName evidence="2">tRNA1(Val) A37 N6-methylase TrmN6</fullName>
    </submittedName>
</protein>
<dbReference type="RefSeq" id="WP_306974127.1">
    <property type="nucleotide sequence ID" value="NZ_JAUSTQ010000001.1"/>
</dbReference>
<dbReference type="PANTHER" id="PTHR47739:SF1">
    <property type="entry name" value="TRNA1(VAL) (ADENINE(37)-N6)-METHYLTRANSFERASE"/>
    <property type="match status" value="1"/>
</dbReference>
<dbReference type="Gene3D" id="3.40.50.150">
    <property type="entry name" value="Vaccinia Virus protein VP39"/>
    <property type="match status" value="1"/>
</dbReference>
<dbReference type="InterPro" id="IPR029063">
    <property type="entry name" value="SAM-dependent_MTases_sf"/>
</dbReference>
<dbReference type="InterPro" id="IPR007848">
    <property type="entry name" value="Small_mtfrase_dom"/>
</dbReference>
<dbReference type="SUPFAM" id="SSF53335">
    <property type="entry name" value="S-adenosyl-L-methionine-dependent methyltransferases"/>
    <property type="match status" value="1"/>
</dbReference>
<reference evidence="2 3" key="1">
    <citation type="submission" date="2023-07" db="EMBL/GenBank/DDBJ databases">
        <title>Genomic Encyclopedia of Type Strains, Phase IV (KMG-IV): sequencing the most valuable type-strain genomes for metagenomic binning, comparative biology and taxonomic classification.</title>
        <authorList>
            <person name="Goeker M."/>
        </authorList>
    </citation>
    <scope>NUCLEOTIDE SEQUENCE [LARGE SCALE GENOMIC DNA]</scope>
    <source>
        <strain evidence="2 3">DSM 16460</strain>
    </source>
</reference>